<evidence type="ECO:0000313" key="3">
    <source>
        <dbReference type="Proteomes" id="UP001165590"/>
    </source>
</evidence>
<feature type="region of interest" description="Disordered" evidence="1">
    <location>
        <begin position="254"/>
        <end position="277"/>
    </location>
</feature>
<protein>
    <recommendedName>
        <fullName evidence="4">Secreted protein</fullName>
    </recommendedName>
</protein>
<feature type="compositionally biased region" description="Pro residues" evidence="1">
    <location>
        <begin position="154"/>
        <end position="169"/>
    </location>
</feature>
<dbReference type="EMBL" id="JAIFZO010000002">
    <property type="protein sequence ID" value="MCX4233988.1"/>
    <property type="molecule type" value="Genomic_DNA"/>
</dbReference>
<evidence type="ECO:0008006" key="4">
    <source>
        <dbReference type="Google" id="ProtNLM"/>
    </source>
</evidence>
<feature type="region of interest" description="Disordered" evidence="1">
    <location>
        <begin position="125"/>
        <end position="210"/>
    </location>
</feature>
<sequence length="316" mass="31941">MALSAVAVLPGTAPRTTRGAAGRRVLQLVLLVGGLFVLGLLCGERAHAAERTGEQLSAPGDSRPVADGAQGLVRPVTDDVVRPVVEGVVQQVPAHVVPQVAEHVVRPVDDLIHQITDGVADDIADGIGEGGVEQPDPPRWWPSEPELPTLPGVPGLPEPPESPGLPLPAVPGQILPAGSAAEPPQPGDVLDQRRAAGKRPSGEHGAAAAYGPRFAGGAGGLAAAGDDLGRQGHAAGARNTRAAGAVQVPVHQMPGGDPTGASACHLAVDNGSPRHGDAQAVTLNERVRPTLVPGAAADVVAAGPRDRHRDIPEFPG</sequence>
<accession>A0ABT3V2J4</accession>
<keyword evidence="3" id="KW-1185">Reference proteome</keyword>
<gene>
    <name evidence="2" type="ORF">K3769_14620</name>
</gene>
<name>A0ABT3V2J4_9ACTN</name>
<comment type="caution">
    <text evidence="2">The sequence shown here is derived from an EMBL/GenBank/DDBJ whole genome shotgun (WGS) entry which is preliminary data.</text>
</comment>
<evidence type="ECO:0000256" key="1">
    <source>
        <dbReference type="SAM" id="MobiDB-lite"/>
    </source>
</evidence>
<organism evidence="2 3">
    <name type="scientific">Streptomyces ortus</name>
    <dbReference type="NCBI Taxonomy" id="2867268"/>
    <lineage>
        <taxon>Bacteria</taxon>
        <taxon>Bacillati</taxon>
        <taxon>Actinomycetota</taxon>
        <taxon>Actinomycetes</taxon>
        <taxon>Kitasatosporales</taxon>
        <taxon>Streptomycetaceae</taxon>
        <taxon>Streptomyces</taxon>
    </lineage>
</organism>
<dbReference type="RefSeq" id="WP_267026864.1">
    <property type="nucleotide sequence ID" value="NZ_JAIFZO010000002.1"/>
</dbReference>
<proteinExistence type="predicted"/>
<reference evidence="2" key="1">
    <citation type="journal article" date="2022" name="bioRxiv">
        <title>Discovery and biosynthetic assessment of Streptomyces ortus sp nov. isolated from a deep-sea sponge.</title>
        <authorList>
            <person name="Williams S.E."/>
        </authorList>
    </citation>
    <scope>NUCLEOTIDE SEQUENCE</scope>
    <source>
        <strain evidence="2">A15ISP2-DRY2</strain>
    </source>
</reference>
<evidence type="ECO:0000313" key="2">
    <source>
        <dbReference type="EMBL" id="MCX4233988.1"/>
    </source>
</evidence>
<feature type="compositionally biased region" description="Low complexity" evidence="1">
    <location>
        <begin position="144"/>
        <end position="153"/>
    </location>
</feature>
<dbReference type="Proteomes" id="UP001165590">
    <property type="component" value="Unassembled WGS sequence"/>
</dbReference>